<reference evidence="1" key="1">
    <citation type="journal article" date="2021" name="Proc. Natl. Acad. Sci. U.S.A.">
        <title>A Catalog of Tens of Thousands of Viruses from Human Metagenomes Reveals Hidden Associations with Chronic Diseases.</title>
        <authorList>
            <person name="Tisza M.J."/>
            <person name="Buck C.B."/>
        </authorList>
    </citation>
    <scope>NUCLEOTIDE SEQUENCE</scope>
    <source>
        <strain evidence="1">CtHip2</strain>
    </source>
</reference>
<sequence>MFLFYCRTDFNGRYIVISETLKQLKLIFDKTINNQEKQLRTAMSVR</sequence>
<organism evidence="1">
    <name type="scientific">Siphoviridae sp. ctHip2</name>
    <dbReference type="NCBI Taxonomy" id="2827830"/>
    <lineage>
        <taxon>Viruses</taxon>
        <taxon>Duplodnaviria</taxon>
        <taxon>Heunggongvirae</taxon>
        <taxon>Uroviricota</taxon>
        <taxon>Caudoviricetes</taxon>
    </lineage>
</organism>
<protein>
    <submittedName>
        <fullName evidence="1">Uncharacterized protein</fullName>
    </submittedName>
</protein>
<accession>A0A8S5RW49</accession>
<evidence type="ECO:0000313" key="1">
    <source>
        <dbReference type="EMBL" id="DAF42996.1"/>
    </source>
</evidence>
<proteinExistence type="predicted"/>
<dbReference type="EMBL" id="BK032497">
    <property type="protein sequence ID" value="DAF42996.1"/>
    <property type="molecule type" value="Genomic_DNA"/>
</dbReference>
<name>A0A8S5RW49_9CAUD</name>